<gene>
    <name evidence="1" type="ORF">C3F40_28475</name>
</gene>
<proteinExistence type="predicted"/>
<geneLocation type="plasmid" evidence="2">
    <name>peco-e618</name>
</geneLocation>
<dbReference type="AlphaFoldDB" id="A0A3L2VIT4"/>
<dbReference type="Proteomes" id="UP000239554">
    <property type="component" value="Plasmid pECO-e618"/>
</dbReference>
<reference evidence="1 2" key="1">
    <citation type="journal article" date="2018" name="MBio">
        <title>Genomic Analysis of Hospital Plumbing Reveals Diverse Reservoir of Bacterial Plasmids Conferring Carbapenem Resistance.</title>
        <authorList>
            <consortium name="NISC Comparative Sequencing Program"/>
            <person name="Weingarten R.A."/>
            <person name="Johnson R.C."/>
            <person name="Conlan S."/>
            <person name="Ramsburg A.M."/>
            <person name="Dekker J.P."/>
            <person name="Lau A.F."/>
            <person name="Khil P."/>
            <person name="Odom R.T."/>
            <person name="Deming C."/>
            <person name="Park M."/>
            <person name="Thomas P.J."/>
            <person name="Henderson D.K."/>
            <person name="Palmore T.N."/>
            <person name="Segre J.A."/>
            <person name="Frank K.M."/>
        </authorList>
    </citation>
    <scope>NUCLEOTIDE SEQUENCE [LARGE SCALE GENOMIC DNA]</scope>
    <source>
        <strain evidence="1 2">ECONIH4</strain>
        <plasmid evidence="2">peco-e618</plasmid>
    </source>
</reference>
<accession>A0A3L2VIT4</accession>
<evidence type="ECO:0000313" key="1">
    <source>
        <dbReference type="EMBL" id="AUY05560.1"/>
    </source>
</evidence>
<name>A0A3L2VIT4_ECOLX</name>
<protein>
    <submittedName>
        <fullName evidence="1">Uncharacterized protein</fullName>
    </submittedName>
</protein>
<keyword evidence="1" id="KW-0614">Plasmid</keyword>
<organism evidence="1 2">
    <name type="scientific">Escherichia coli</name>
    <dbReference type="NCBI Taxonomy" id="562"/>
    <lineage>
        <taxon>Bacteria</taxon>
        <taxon>Pseudomonadati</taxon>
        <taxon>Pseudomonadota</taxon>
        <taxon>Gammaproteobacteria</taxon>
        <taxon>Enterobacterales</taxon>
        <taxon>Enterobacteriaceae</taxon>
        <taxon>Escherichia</taxon>
    </lineage>
</organism>
<evidence type="ECO:0000313" key="2">
    <source>
        <dbReference type="Proteomes" id="UP000239554"/>
    </source>
</evidence>
<dbReference type="EMBL" id="CP026402">
    <property type="protein sequence ID" value="AUY05560.1"/>
    <property type="molecule type" value="Genomic_DNA"/>
</dbReference>
<sequence length="291" mass="31798">MALALPYAAESIKKGPNHRIEGVQHFCVRNLRLCACPLLLTHRSQIPFGTLTLNIEIKTEMMKKTKHHNAMLTSMMNSLVKNTVIATSLLFSTITAHADVVKDKMAKEAAQEAYDNIQGMVSFNTEENHLPAGLTCDVTVHLEAGYISSVEIHEGSALFCKDVKKQLDNLGMTGAGVIGGYAYRTTYTNIDANSTADYGMPGEHVSAETPKEMAEVKNANGPFYECGLDDHLVINKNAAVFFGGNSYQGVYFKQPDGSYQNRNGYSVDIIIKDGTATWHSSHDGGICKIMP</sequence>